<evidence type="ECO:0000313" key="4">
    <source>
        <dbReference type="Proteomes" id="UP000886998"/>
    </source>
</evidence>
<dbReference type="InterPro" id="IPR007110">
    <property type="entry name" value="Ig-like_dom"/>
</dbReference>
<gene>
    <name evidence="3" type="primary">sls_3</name>
    <name evidence="3" type="ORF">TNIN_495371</name>
</gene>
<dbReference type="SUPFAM" id="SSF48726">
    <property type="entry name" value="Immunoglobulin"/>
    <property type="match status" value="1"/>
</dbReference>
<accession>A0A8X6Y1E4</accession>
<organism evidence="3 4">
    <name type="scientific">Trichonephila inaurata madagascariensis</name>
    <dbReference type="NCBI Taxonomy" id="2747483"/>
    <lineage>
        <taxon>Eukaryota</taxon>
        <taxon>Metazoa</taxon>
        <taxon>Ecdysozoa</taxon>
        <taxon>Arthropoda</taxon>
        <taxon>Chelicerata</taxon>
        <taxon>Arachnida</taxon>
        <taxon>Araneae</taxon>
        <taxon>Araneomorphae</taxon>
        <taxon>Entelegynae</taxon>
        <taxon>Araneoidea</taxon>
        <taxon>Nephilidae</taxon>
        <taxon>Trichonephila</taxon>
        <taxon>Trichonephila inaurata</taxon>
    </lineage>
</organism>
<evidence type="ECO:0000256" key="1">
    <source>
        <dbReference type="ARBA" id="ARBA00023319"/>
    </source>
</evidence>
<dbReference type="SMART" id="SM00408">
    <property type="entry name" value="IGc2"/>
    <property type="match status" value="1"/>
</dbReference>
<dbReference type="EMBL" id="BMAV01015170">
    <property type="protein sequence ID" value="GFY64286.1"/>
    <property type="molecule type" value="Genomic_DNA"/>
</dbReference>
<dbReference type="FunFam" id="2.60.40.10:FF:000107">
    <property type="entry name" value="Myosin, light chain kinase a"/>
    <property type="match status" value="1"/>
</dbReference>
<comment type="caution">
    <text evidence="3">The sequence shown here is derived from an EMBL/GenBank/DDBJ whole genome shotgun (WGS) entry which is preliminary data.</text>
</comment>
<dbReference type="InterPro" id="IPR013098">
    <property type="entry name" value="Ig_I-set"/>
</dbReference>
<dbReference type="PANTHER" id="PTHR47633:SF4">
    <property type="entry name" value="MYOPALLADIN ISOFORM X1"/>
    <property type="match status" value="1"/>
</dbReference>
<dbReference type="OrthoDB" id="6516924at2759"/>
<dbReference type="InterPro" id="IPR003598">
    <property type="entry name" value="Ig_sub2"/>
</dbReference>
<dbReference type="InterPro" id="IPR003599">
    <property type="entry name" value="Ig_sub"/>
</dbReference>
<proteinExistence type="predicted"/>
<evidence type="ECO:0000259" key="2">
    <source>
        <dbReference type="PROSITE" id="PS50835"/>
    </source>
</evidence>
<evidence type="ECO:0000313" key="3">
    <source>
        <dbReference type="EMBL" id="GFY64286.1"/>
    </source>
</evidence>
<dbReference type="AlphaFoldDB" id="A0A8X6Y1E4"/>
<dbReference type="SMART" id="SM00409">
    <property type="entry name" value="IG"/>
    <property type="match status" value="1"/>
</dbReference>
<reference evidence="3" key="1">
    <citation type="submission" date="2020-08" db="EMBL/GenBank/DDBJ databases">
        <title>Multicomponent nature underlies the extraordinary mechanical properties of spider dragline silk.</title>
        <authorList>
            <person name="Kono N."/>
            <person name="Nakamura H."/>
            <person name="Mori M."/>
            <person name="Yoshida Y."/>
            <person name="Ohtoshi R."/>
            <person name="Malay A.D."/>
            <person name="Moran D.A.P."/>
            <person name="Tomita M."/>
            <person name="Numata K."/>
            <person name="Arakawa K."/>
        </authorList>
    </citation>
    <scope>NUCLEOTIDE SEQUENCE</scope>
</reference>
<dbReference type="InterPro" id="IPR013783">
    <property type="entry name" value="Ig-like_fold"/>
</dbReference>
<name>A0A8X6Y1E4_9ARAC</name>
<keyword evidence="1" id="KW-0393">Immunoglobulin domain</keyword>
<protein>
    <submittedName>
        <fullName evidence="3">Titin</fullName>
    </submittedName>
</protein>
<keyword evidence="4" id="KW-1185">Reference proteome</keyword>
<dbReference type="Pfam" id="PF07679">
    <property type="entry name" value="I-set"/>
    <property type="match status" value="1"/>
</dbReference>
<dbReference type="Proteomes" id="UP000886998">
    <property type="component" value="Unassembled WGS sequence"/>
</dbReference>
<dbReference type="PANTHER" id="PTHR47633">
    <property type="entry name" value="IMMUNOGLOBULIN"/>
    <property type="match status" value="1"/>
</dbReference>
<sequence length="129" mass="14321">MQLISNENAIKHGQLPEDVHANEKDSVQFDCVIEGTPQPNIRWFKDHNMIAASEDYQMSYSKGVAILCIPEAYPEDSGKYTCTATNIAGCKTASAYLSVQPEEEGKSQDTVFVNGYTVLFRLSSHNVNE</sequence>
<dbReference type="PROSITE" id="PS50835">
    <property type="entry name" value="IG_LIKE"/>
    <property type="match status" value="1"/>
</dbReference>
<dbReference type="InterPro" id="IPR036179">
    <property type="entry name" value="Ig-like_dom_sf"/>
</dbReference>
<dbReference type="Gene3D" id="2.60.40.10">
    <property type="entry name" value="Immunoglobulins"/>
    <property type="match status" value="1"/>
</dbReference>
<feature type="domain" description="Ig-like" evidence="2">
    <location>
        <begin position="1"/>
        <end position="98"/>
    </location>
</feature>